<dbReference type="InterPro" id="IPR049458">
    <property type="entry name" value="EpsG-like"/>
</dbReference>
<feature type="transmembrane region" description="Helical" evidence="1">
    <location>
        <begin position="226"/>
        <end position="244"/>
    </location>
</feature>
<feature type="transmembrane region" description="Helical" evidence="1">
    <location>
        <begin position="327"/>
        <end position="347"/>
    </location>
</feature>
<dbReference type="Proteomes" id="UP000790096">
    <property type="component" value="Unassembled WGS sequence"/>
</dbReference>
<evidence type="ECO:0008006" key="4">
    <source>
        <dbReference type="Google" id="ProtNLM"/>
    </source>
</evidence>
<name>A0ABS5SU37_9GAMM</name>
<sequence length="403" mass="47088">MNKNPFVIFFILFLCIFFFNPYYSSLFLTILLASAMPLIKSRRKYIVSEFFFISSFLFVATISVGTKPIFGDTTGNDKFVYYQYMLENHSKSLLDWLISYRGFDFISYFSMKLSSDIFGVNNSAFIFIFLIYVSALYLGFKVIAKKYAPVAITLFFSQYIFASFYSNTIRQGISFTFIVLALAFSYSKRKYLYTLLACLSHYSSIIYAPFLLFINRFNNFTLKLSVFLYSVSYFFGAYVLPFLLTKLSSLGSFFLVRVNSYGGDNFGVDYKSRVIMSLFFIFIVELSNLMQPEDKRNEYYIKIVRNIFVVFVCCFFFTSTFEEISNRYSFAIVPIGLLFFSISLKSITDSKVKVMLLFIIMIVSWVFNLYIIYHRTEILYFGDFTASLSDNLLDVISKLQNRY</sequence>
<reference evidence="2 3" key="1">
    <citation type="submission" date="2020-04" db="EMBL/GenBank/DDBJ databases">
        <title>Genome sequencing of Rosenbergiella species.</title>
        <authorList>
            <person name="Alvarez-Perez S."/>
            <person name="Lievens B."/>
        </authorList>
    </citation>
    <scope>NUCLEOTIDE SEQUENCE [LARGE SCALE GENOMIC DNA]</scope>
    <source>
        <strain evidence="2 3">S61</strain>
    </source>
</reference>
<evidence type="ECO:0000313" key="3">
    <source>
        <dbReference type="Proteomes" id="UP000790096"/>
    </source>
</evidence>
<evidence type="ECO:0000256" key="1">
    <source>
        <dbReference type="SAM" id="Phobius"/>
    </source>
</evidence>
<feature type="transmembrane region" description="Helical" evidence="1">
    <location>
        <begin position="354"/>
        <end position="373"/>
    </location>
</feature>
<feature type="transmembrane region" description="Helical" evidence="1">
    <location>
        <begin position="147"/>
        <end position="165"/>
    </location>
</feature>
<dbReference type="Pfam" id="PF14897">
    <property type="entry name" value="EpsG"/>
    <property type="match status" value="1"/>
</dbReference>
<keyword evidence="1" id="KW-0472">Membrane</keyword>
<accession>A0ABS5SU37</accession>
<organism evidence="2 3">
    <name type="scientific">Rosenbergiella gaditana</name>
    <dbReference type="NCBI Taxonomy" id="2726987"/>
    <lineage>
        <taxon>Bacteria</taxon>
        <taxon>Pseudomonadati</taxon>
        <taxon>Pseudomonadota</taxon>
        <taxon>Gammaproteobacteria</taxon>
        <taxon>Enterobacterales</taxon>
        <taxon>Erwiniaceae</taxon>
        <taxon>Rosenbergiella</taxon>
    </lineage>
</organism>
<keyword evidence="1" id="KW-1133">Transmembrane helix</keyword>
<dbReference type="EMBL" id="JABBFR010000003">
    <property type="protein sequence ID" value="MBT0723494.1"/>
    <property type="molecule type" value="Genomic_DNA"/>
</dbReference>
<feature type="transmembrane region" description="Helical" evidence="1">
    <location>
        <begin position="117"/>
        <end position="140"/>
    </location>
</feature>
<feature type="transmembrane region" description="Helical" evidence="1">
    <location>
        <begin position="303"/>
        <end position="321"/>
    </location>
</feature>
<keyword evidence="1" id="KW-0812">Transmembrane</keyword>
<gene>
    <name evidence="2" type="ORF">HH682_03345</name>
</gene>
<evidence type="ECO:0000313" key="2">
    <source>
        <dbReference type="EMBL" id="MBT0723494.1"/>
    </source>
</evidence>
<proteinExistence type="predicted"/>
<feature type="transmembrane region" description="Helical" evidence="1">
    <location>
        <begin position="45"/>
        <end position="64"/>
    </location>
</feature>
<keyword evidence="3" id="KW-1185">Reference proteome</keyword>
<feature type="transmembrane region" description="Helical" evidence="1">
    <location>
        <begin position="191"/>
        <end position="214"/>
    </location>
</feature>
<dbReference type="RefSeq" id="WP_214236213.1">
    <property type="nucleotide sequence ID" value="NZ_JABBFR010000003.1"/>
</dbReference>
<protein>
    <recommendedName>
        <fullName evidence="4">EpsG family protein</fullName>
    </recommendedName>
</protein>
<feature type="transmembrane region" description="Helical" evidence="1">
    <location>
        <begin position="274"/>
        <end position="291"/>
    </location>
</feature>
<feature type="transmembrane region" description="Helical" evidence="1">
    <location>
        <begin position="6"/>
        <end position="33"/>
    </location>
</feature>
<comment type="caution">
    <text evidence="2">The sequence shown here is derived from an EMBL/GenBank/DDBJ whole genome shotgun (WGS) entry which is preliminary data.</text>
</comment>